<evidence type="ECO:0000313" key="1">
    <source>
        <dbReference type="EMBL" id="AXR76667.1"/>
    </source>
</evidence>
<reference evidence="3" key="2">
    <citation type="submission" date="2018-02" db="EMBL/GenBank/DDBJ databases">
        <title>Phenotypic and genomic properties of facultatively anaerobic sulfur-reducing natronoarchaea from hypersaline soda lakes.</title>
        <authorList>
            <person name="Sorokin D.Y."/>
            <person name="Kublanov I.V."/>
            <person name="Roman P."/>
            <person name="Sinninghe Damste J.S."/>
            <person name="Golyshin P.N."/>
            <person name="Rojo D."/>
            <person name="Ciordia S."/>
            <person name="Mena M.D.C."/>
            <person name="Ferrer M."/>
            <person name="Messina E."/>
            <person name="Smedile F."/>
            <person name="La Spada G."/>
            <person name="La Cono V."/>
            <person name="Yakimov M.M."/>
        </authorList>
    </citation>
    <scope>NUCLEOTIDE SEQUENCE [LARGE SCALE GENOMIC DNA]</scope>
    <source>
        <strain evidence="3">AArc-Mg</strain>
    </source>
</reference>
<keyword evidence="3" id="KW-1185">Reference proteome</keyword>
<dbReference type="RefSeq" id="WP_117362796.1">
    <property type="nucleotide sequence ID" value="NZ_CP024047.1"/>
</dbReference>
<evidence type="ECO:0000313" key="4">
    <source>
        <dbReference type="Proteomes" id="UP000258707"/>
    </source>
</evidence>
<accession>A0A346PLE2</accession>
<dbReference type="GeneID" id="37640799"/>
<dbReference type="EMBL" id="CP027033">
    <property type="protein sequence ID" value="AXR80337.1"/>
    <property type="molecule type" value="Genomic_DNA"/>
</dbReference>
<dbReference type="KEGG" id="nag:AArcMg_0314"/>
<dbReference type="EMBL" id="CP024047">
    <property type="protein sequence ID" value="AXR76667.1"/>
    <property type="molecule type" value="Genomic_DNA"/>
</dbReference>
<evidence type="ECO:0000313" key="2">
    <source>
        <dbReference type="EMBL" id="AXR80337.1"/>
    </source>
</evidence>
<evidence type="ECO:0000313" key="3">
    <source>
        <dbReference type="Proteomes" id="UP000258613"/>
    </source>
</evidence>
<reference evidence="1" key="3">
    <citation type="journal article" date="2019" name="Int. J. Syst. Evol. Microbiol.">
        <title>Natronolimnobius sulfurireducens sp. nov. and Halalkaliarchaeum desulfuricum gen. nov., sp. nov., the first sulfur-respiring alkaliphilic haloarchaea from hypersaline alkaline lakes.</title>
        <authorList>
            <person name="Sorokin D.Y."/>
            <person name="Yakimov M."/>
            <person name="Messina E."/>
            <person name="Merkel A.Y."/>
            <person name="Bale N.J."/>
            <person name="Sinninghe Damste J.S."/>
        </authorList>
    </citation>
    <scope>NUCLEOTIDE SEQUENCE</scope>
    <source>
        <strain evidence="2">AArc-Mg</strain>
        <strain evidence="1">AArc1</strain>
    </source>
</reference>
<gene>
    <name evidence="1" type="ORF">AArc1_0323</name>
    <name evidence="2" type="ORF">AArcMg_0314</name>
</gene>
<proteinExistence type="predicted"/>
<dbReference type="AlphaFoldDB" id="A0A346PAX2"/>
<reference evidence="4" key="1">
    <citation type="submission" date="2017-10" db="EMBL/GenBank/DDBJ databases">
        <title>Phenotypic and genomic properties of facultatively anaerobic sulfur-reducing natronoarchaea from hypersaline soda lakes.</title>
        <authorList>
            <person name="Sorokin D.Y."/>
            <person name="Kublanov I.V."/>
            <person name="Roman P."/>
            <person name="Sinninghe Damste J.S."/>
            <person name="Golyshin P.N."/>
            <person name="Rojo D."/>
            <person name="Ciordia S."/>
            <person name="Mena Md.C."/>
            <person name="Ferrer M."/>
            <person name="Messina E."/>
            <person name="Smedile F."/>
            <person name="La Spada G."/>
            <person name="La Cono V."/>
            <person name="Yakimov M.M."/>
        </authorList>
    </citation>
    <scope>NUCLEOTIDE SEQUENCE [LARGE SCALE GENOMIC DNA]</scope>
    <source>
        <strain evidence="4">AArc1</strain>
    </source>
</reference>
<dbReference type="Proteomes" id="UP000258707">
    <property type="component" value="Chromosome"/>
</dbReference>
<dbReference type="Proteomes" id="UP000258613">
    <property type="component" value="Chromosome"/>
</dbReference>
<organism evidence="1 4">
    <name type="scientific">Natrarchaeobaculum sulfurireducens</name>
    <dbReference type="NCBI Taxonomy" id="2044521"/>
    <lineage>
        <taxon>Archaea</taxon>
        <taxon>Methanobacteriati</taxon>
        <taxon>Methanobacteriota</taxon>
        <taxon>Stenosarchaea group</taxon>
        <taxon>Halobacteria</taxon>
        <taxon>Halobacteriales</taxon>
        <taxon>Natrialbaceae</taxon>
        <taxon>Natrarchaeobaculum</taxon>
    </lineage>
</organism>
<accession>A0A346PAX2</accession>
<dbReference type="OrthoDB" id="196391at2157"/>
<dbReference type="KEGG" id="nan:AArc1_0323"/>
<protein>
    <submittedName>
        <fullName evidence="1">Uncharacterized protein</fullName>
    </submittedName>
</protein>
<name>A0A346PAX2_9EURY</name>
<sequence length="73" mass="8314">MNPETLREKLEQNGELMVKVTEFDFPLELHLHDTEIGDEVVTLDLADGSLEFAVDEVVAAWKHYHSLADYGLE</sequence>